<dbReference type="EMBL" id="JAPFFF010000008">
    <property type="protein sequence ID" value="KAK8883905.1"/>
    <property type="molecule type" value="Genomic_DNA"/>
</dbReference>
<feature type="coiled-coil region" evidence="1">
    <location>
        <begin position="1272"/>
        <end position="1299"/>
    </location>
</feature>
<evidence type="ECO:0000313" key="3">
    <source>
        <dbReference type="EMBL" id="KAK8883905.1"/>
    </source>
</evidence>
<feature type="region of interest" description="Disordered" evidence="2">
    <location>
        <begin position="1939"/>
        <end position="1958"/>
    </location>
</feature>
<evidence type="ECO:0000256" key="1">
    <source>
        <dbReference type="SAM" id="Coils"/>
    </source>
</evidence>
<feature type="compositionally biased region" description="Basic and acidic residues" evidence="2">
    <location>
        <begin position="1941"/>
        <end position="1958"/>
    </location>
</feature>
<feature type="compositionally biased region" description="Basic and acidic residues" evidence="2">
    <location>
        <begin position="1971"/>
        <end position="1981"/>
    </location>
</feature>
<dbReference type="Proteomes" id="UP001470230">
    <property type="component" value="Unassembled WGS sequence"/>
</dbReference>
<feature type="coiled-coil region" evidence="1">
    <location>
        <begin position="734"/>
        <end position="799"/>
    </location>
</feature>
<name>A0ABR2JYI1_9EUKA</name>
<feature type="coiled-coil region" evidence="1">
    <location>
        <begin position="602"/>
        <end position="709"/>
    </location>
</feature>
<keyword evidence="1" id="KW-0175">Coiled coil</keyword>
<evidence type="ECO:0008006" key="5">
    <source>
        <dbReference type="Google" id="ProtNLM"/>
    </source>
</evidence>
<dbReference type="Gene3D" id="1.10.287.1490">
    <property type="match status" value="2"/>
</dbReference>
<feature type="coiled-coil region" evidence="1">
    <location>
        <begin position="221"/>
        <end position="273"/>
    </location>
</feature>
<feature type="coiled-coil region" evidence="1">
    <location>
        <begin position="1001"/>
        <end position="1054"/>
    </location>
</feature>
<reference evidence="3 4" key="1">
    <citation type="submission" date="2024-04" db="EMBL/GenBank/DDBJ databases">
        <title>Tritrichomonas musculus Genome.</title>
        <authorList>
            <person name="Alves-Ferreira E."/>
            <person name="Grigg M."/>
            <person name="Lorenzi H."/>
            <person name="Galac M."/>
        </authorList>
    </citation>
    <scope>NUCLEOTIDE SEQUENCE [LARGE SCALE GENOMIC DNA]</scope>
    <source>
        <strain evidence="3 4">EAF2021</strain>
    </source>
</reference>
<feature type="coiled-coil region" evidence="1">
    <location>
        <begin position="308"/>
        <end position="577"/>
    </location>
</feature>
<proteinExistence type="predicted"/>
<organism evidence="3 4">
    <name type="scientific">Tritrichomonas musculus</name>
    <dbReference type="NCBI Taxonomy" id="1915356"/>
    <lineage>
        <taxon>Eukaryota</taxon>
        <taxon>Metamonada</taxon>
        <taxon>Parabasalia</taxon>
        <taxon>Tritrichomonadida</taxon>
        <taxon>Tritrichomonadidae</taxon>
        <taxon>Tritrichomonas</taxon>
    </lineage>
</organism>
<feature type="coiled-coil region" evidence="1">
    <location>
        <begin position="1202"/>
        <end position="1229"/>
    </location>
</feature>
<comment type="caution">
    <text evidence="3">The sequence shown here is derived from an EMBL/GenBank/DDBJ whole genome shotgun (WGS) entry which is preliminary data.</text>
</comment>
<evidence type="ECO:0000313" key="4">
    <source>
        <dbReference type="Proteomes" id="UP001470230"/>
    </source>
</evidence>
<dbReference type="PANTHER" id="PTHR23159">
    <property type="entry name" value="CENTROSOMAL PROTEIN 2"/>
    <property type="match status" value="1"/>
</dbReference>
<feature type="region of interest" description="Disordered" evidence="2">
    <location>
        <begin position="1971"/>
        <end position="2000"/>
    </location>
</feature>
<protein>
    <recommendedName>
        <fullName evidence="5">Viral A-type inclusion protein</fullName>
    </recommendedName>
</protein>
<keyword evidence="4" id="KW-1185">Reference proteome</keyword>
<accession>A0ABR2JYI1</accession>
<dbReference type="PANTHER" id="PTHR23159:SF31">
    <property type="entry name" value="CENTROSOME-ASSOCIATED PROTEIN CEP250 ISOFORM X1"/>
    <property type="match status" value="1"/>
</dbReference>
<feature type="compositionally biased region" description="Basic residues" evidence="2">
    <location>
        <begin position="1982"/>
        <end position="1991"/>
    </location>
</feature>
<gene>
    <name evidence="3" type="ORF">M9Y10_043007</name>
</gene>
<feature type="coiled-coil region" evidence="1">
    <location>
        <begin position="825"/>
        <end position="862"/>
    </location>
</feature>
<evidence type="ECO:0000256" key="2">
    <source>
        <dbReference type="SAM" id="MobiDB-lite"/>
    </source>
</evidence>
<sequence>MMFDESMSLMLEELFQEQKDSFINSLERSISVVGSDQFLNQLFKDKRSTSYIPDRICDIIQQCLHDDREDYISQIFSKLRAIETCFGPKLSYEIEEIGSKLLSIPASSPENETKRQLCLQKLENQLKKIQSEYFSRYNNNYTSNTTRDIKFNIESLKNSFKSLSNSFDYFQSEMLKNFRTIKSQINSKYLNNSFDSYSRYQNITNSQLDVLRQENMTLKTLLQVQKNSKSYEQEKEEEIERLKRSLRESKTRIDELIYENQSSKANLNRTQEKFNKIKKIAKTNDDNDSFSELDKDSSFDETDLLDYIKKLKRENQFAKSEISKLRTQNEKLTDENIEFRSQSTLLTTNVSEQSKNLEEKSTVVQRLEIENNQLKNVNNQLLTASKNLQQQNKEALDQVSSLKQENATIRRKLTLLAKKYQRNENEKLNLQSQISSLSNLNETSKADSNAFKEATTKEIQLLKTQNNELTIENTKLTSQLESFKENSTMNLDELTKKNEMNSKLNEQNIQLNSQIQVIQSKLTAIESNKDVSEEKLQILQGKLSQLENENRILRNENQELQNLHQKTLSNCAELKDHANTLTELNTKLTIQNSDLQSINEASKGEKKLVSTFKDQLEKLQNEYSESLMTITRLKQENSALNSTQLEIHNYKEKIEKLTAENNEFQNIFQQTKKEIRSLESTIDEKERKISELNYEKTKVESRLKESEDKLYSIQNANGLIGTKADQIVTLASQNDILKNSIQSSEANLMKANEDNAKLVKALQKSKIKIESLKQDLIKVLSANDELVNKNQTLNEIKRRVMKLGNSSQSRFASSFSTPYKNDQYESEEMDNIERISDTLHNLEQENKDKSKTLNKIELFQRKVFNLIGATNDKEAERLLDKMLQKQKEDSLVLTRIREILNIKPTDNILLSFREKLKKLDDYIDKERQLRKTLKINPNGSYIFDDEEEMQSETLKAILLLKAKAENNESFISKQLEQNNAILKRLCSLFQTSENSKLPIFVQAIQEQINDARIKFKQLREALDITNDDEIVDSVQTLVLKLKEEEENIQKVRISLKCNDNSQLPQKAFETKSKANIMNEVKSLIKVEKDEDVTQSIQKLLTFQNRVKSSVQISNNNNNSELTPLTVFYNADDEHLKLKQIQDNESILSQLCLILKNENKNEFPLIVQTIKNCVDQACQLIHITSYNQLIPSLTRLINENSQINGLQTKISEKNQKVSQMKKMMQSLESQVTEISSFSNDRKIQTEAISEEISNLQSSLKSSSRKMKSLLSKIDKKNDIISSLKQSLISLQKENETILNQKSFLDTSMNETQTQIKKIENDLKIDSINQIPQIVNDLRSQLASFSEDPFKNENEMKRINTFRSCLKEISALLISTDIHNFAKEIEELKDQNEELLRMKNHLTFALSLKMNESLTAKIDEIVKTANDSQAIFGKLCILLDVPSKEEIPPAVDSLIREVKEMKNHSKMLQSAASVNSQQTLLKSIKTMKRNVTNFIERYNLNDESELVIMDNIMKACEVDSINELQTKINSMIESFSILNDVQKKLNVTSPNEVNLIISKNSIYDKLNDIISLNFTSTQNLNDSIEIGTNESDFVLKSINDLIKMKITLEKVLNTQFEGILNKVTNLIQFKNAVIQGLNANNSDDVESMIQRLGQFEEHEEEICKILNISNPVQINDEINSLIEIAQNQKRLMKFFNAENNMQLMDTVSQLSKDARASQKANQLLDGKDETDIQLLVQEFVKKEKKICKLLCLTDPSLILSRVSALKSINDKLVEMFNTADIIPAAQNVFDILNNICSILQYEKVTLLMINNSSQQSGFQSQLSQESELKFIGVDKAVEKLNNDYSTAIAFFSRLFAILSGQEHSINNITVQFPLTSEFEQKIVSSVTEMKERNDHCQVIIAKAKASGFEGSNCVEAVDFLISNLKDQEKLNISNETQKISHKMKSEIKKEKKNAEKEQQELKKKIDELQQKIDEMKKNEESLNKKLKREKKKRETMNMSLLKEKEVNQSLVTIMHGNTPYATDSQINRSSIQ</sequence>
<feature type="coiled-coil region" evidence="1">
    <location>
        <begin position="1376"/>
        <end position="1403"/>
    </location>
</feature>